<accession>A0A7X1KM69</accession>
<dbReference type="InterPro" id="IPR044094">
    <property type="entry name" value="AtsA-like_MBL-fold"/>
</dbReference>
<protein>
    <submittedName>
        <fullName evidence="3">MBL fold metallo-hydrolase</fullName>
    </submittedName>
</protein>
<dbReference type="EMBL" id="JACLAW010000007">
    <property type="protein sequence ID" value="MBC2665985.1"/>
    <property type="molecule type" value="Genomic_DNA"/>
</dbReference>
<evidence type="ECO:0000313" key="3">
    <source>
        <dbReference type="EMBL" id="MBC2665985.1"/>
    </source>
</evidence>
<gene>
    <name evidence="3" type="ORF">H7F51_10645</name>
</gene>
<comment type="caution">
    <text evidence="3">The sequence shown here is derived from an EMBL/GenBank/DDBJ whole genome shotgun (WGS) entry which is preliminary data.</text>
</comment>
<evidence type="ECO:0000313" key="4">
    <source>
        <dbReference type="Proteomes" id="UP000566813"/>
    </source>
</evidence>
<dbReference type="SMART" id="SM00849">
    <property type="entry name" value="Lactamase_B"/>
    <property type="match status" value="1"/>
</dbReference>
<dbReference type="InterPro" id="IPR036866">
    <property type="entry name" value="RibonucZ/Hydroxyglut_hydro"/>
</dbReference>
<dbReference type="PANTHER" id="PTHR46018:SF2">
    <property type="entry name" value="ZINC PHOSPHODIESTERASE ELAC PROTEIN 1"/>
    <property type="match status" value="1"/>
</dbReference>
<dbReference type="Pfam" id="PF12706">
    <property type="entry name" value="Lactamase_B_2"/>
    <property type="match status" value="1"/>
</dbReference>
<proteinExistence type="predicted"/>
<keyword evidence="4" id="KW-1185">Reference proteome</keyword>
<reference evidence="3 4" key="1">
    <citation type="submission" date="2020-08" db="EMBL/GenBank/DDBJ databases">
        <title>The genome sequence of type strain Novosphingobium flavum NBRC 111647.</title>
        <authorList>
            <person name="Liu Y."/>
        </authorList>
    </citation>
    <scope>NUCLEOTIDE SEQUENCE [LARGE SCALE GENOMIC DNA]</scope>
    <source>
        <strain evidence="3 4">NBRC 111647</strain>
    </source>
</reference>
<dbReference type="PANTHER" id="PTHR46018">
    <property type="entry name" value="ZINC PHOSPHODIESTERASE ELAC PROTEIN 1"/>
    <property type="match status" value="1"/>
</dbReference>
<dbReference type="InterPro" id="IPR001279">
    <property type="entry name" value="Metallo-B-lactamas"/>
</dbReference>
<dbReference type="PROSITE" id="PS51257">
    <property type="entry name" value="PROKAR_LIPOPROTEIN"/>
    <property type="match status" value="1"/>
</dbReference>
<dbReference type="RefSeq" id="WP_185664289.1">
    <property type="nucleotide sequence ID" value="NZ_JACLAW010000007.1"/>
</dbReference>
<dbReference type="GO" id="GO:0042781">
    <property type="term" value="F:3'-tRNA processing endoribonuclease activity"/>
    <property type="evidence" value="ECO:0007669"/>
    <property type="project" value="TreeGrafter"/>
</dbReference>
<dbReference type="AlphaFoldDB" id="A0A7X1KM69"/>
<dbReference type="CDD" id="cd07719">
    <property type="entry name" value="arylsulfatase_AtsA-like_MBL-fold"/>
    <property type="match status" value="1"/>
</dbReference>
<keyword evidence="1 3" id="KW-0378">Hydrolase</keyword>
<sequence length="334" mass="35543">MSLNRRHFLGSAGAALACLPALTRAQDRAPQQQPRIVLLGTAGGPPAHPGRSQPATLLQVAGRNYLIDAGENCAQQLLRAGVPAHKVDQCFLSHLHWDHTLGLDYLMATGWMMNRTAPMPVWGPPGTRELVARTAASVGIGEDIFRAQAKDRPPLASLYPARVVDTVTPRVILQDGPVKISAAATSHFAAVHSAPHSYGIDKALAYRFDTPAGSVVITGDTGPSATLEQLAQGCDVLVSEICDLVSIRAGLVEASRPGQNIDLLVEHMRSQHLSPEELGKLATRAGVKKLVLTHFVIGRGFDPQAFAPQIAPFFKGEVIVGRDLLSIPLGAENS</sequence>
<dbReference type="Proteomes" id="UP000566813">
    <property type="component" value="Unassembled WGS sequence"/>
</dbReference>
<dbReference type="PROSITE" id="PS51318">
    <property type="entry name" value="TAT"/>
    <property type="match status" value="1"/>
</dbReference>
<dbReference type="InterPro" id="IPR006311">
    <property type="entry name" value="TAT_signal"/>
</dbReference>
<dbReference type="Gene3D" id="3.60.15.10">
    <property type="entry name" value="Ribonuclease Z/Hydroxyacylglutathione hydrolase-like"/>
    <property type="match status" value="1"/>
</dbReference>
<feature type="domain" description="Metallo-beta-lactamase" evidence="2">
    <location>
        <begin position="52"/>
        <end position="256"/>
    </location>
</feature>
<evidence type="ECO:0000259" key="2">
    <source>
        <dbReference type="SMART" id="SM00849"/>
    </source>
</evidence>
<name>A0A7X1KM69_9SPHN</name>
<evidence type="ECO:0000256" key="1">
    <source>
        <dbReference type="ARBA" id="ARBA00022801"/>
    </source>
</evidence>
<dbReference type="SUPFAM" id="SSF56281">
    <property type="entry name" value="Metallo-hydrolase/oxidoreductase"/>
    <property type="match status" value="1"/>
</dbReference>
<organism evidence="3 4">
    <name type="scientific">Novosphingobium flavum</name>
    <dbReference type="NCBI Taxonomy" id="1778672"/>
    <lineage>
        <taxon>Bacteria</taxon>
        <taxon>Pseudomonadati</taxon>
        <taxon>Pseudomonadota</taxon>
        <taxon>Alphaproteobacteria</taxon>
        <taxon>Sphingomonadales</taxon>
        <taxon>Sphingomonadaceae</taxon>
        <taxon>Novosphingobium</taxon>
    </lineage>
</organism>